<comment type="caution">
    <text evidence="7">The sequence shown here is derived from an EMBL/GenBank/DDBJ whole genome shotgun (WGS) entry which is preliminary data.</text>
</comment>
<dbReference type="InterPro" id="IPR013637">
    <property type="entry name" value="Lys_sp_deMease-like_dom"/>
</dbReference>
<feature type="domain" description="Lysine-specific demethylase-like" evidence="6">
    <location>
        <begin position="355"/>
        <end position="523"/>
    </location>
</feature>
<dbReference type="STRING" id="574566.I0Z4P4"/>
<sequence>MSVELPEATELKARHELALSWIAEAQKHPSTAETPTEEHGPILEDLVEKGMDVGLLMLELSTARDRLAALQWAARARVLLTATEPAPAPQLPLPSTPAPACLAPASASAHAQPPPAAADSAAAPESAQASAAAPALPPPQPLPAAAAEHGSGAPQEETPGSAAATEGAQPAVGPSVESSALPEQPASGTDVVMAEAGELPAPSQTDEAVAAERSEPSGRAAQQVPPATPARVVGVTGGLEVVAGSAIFTKVTIEDLMAGLEESTGRQAADGLAQGAPAAISGPWTQALLGDGDEEADAAMLDAIAPRPASADPAPPGLASPAAPQPQSAQTQLRSPATKAAERFLADERAAADEEASETARRRGSQPTLAQAAALAAEAEDLPVDVELRGRLEEIVHNGEDWEARCAAVLNPKRAGAGEAVELSMEEVGALLEEGKALGLQLKGLPKLISAMSAARAWNVRAARALRSGGEKPSYAELAALADGAAELPIVSPMSGAVLEAVAAAEGWQERARRAMAKRNSGQKLSKCLSWLASSIDRALEQLTMRVTDEKRLYWQNQQSATQQQKHVSTPSPPSAEEREAVADGRRRRTAKAMQQEEMSPEEEVYVENEHELFCVCQQPYNGAAKSLKKYSCPLCMALKNQPTDLDAAIGRTRRTRRPDRATLAQLIQEAAALPCVMPEQATMARILSCFDRWQTAVDLAVRAHEQSSVLPDNHPPGTLPADTKPQGRLRVSMLSQLAKSGLSMEVEMGELGVRVLTALRAERWRTAAEQALRSPSKTTADTLCKLVREAEGFGLVLTRDLIGSALGYRAAGAKSWLERCRLVIADLGNPSKDQAALDAALRRAEALAADADRLSCNVTKDLERLKEATKLWCLCKLPYNEDRPMLACDYCQDWFHYDCVGLRPPGDEEDDEDEGKPYPEMARVPERSLVTLQAEFCGGAGAGAPVSNGVSSFATAAAQLPVQAGGNGALGAATNGFSGGISGSLPQVLAGLQYSLPPPDMGLSQQQTHWVLAALAAQGQQQLQGSVSAALALSHTNPAAAAGLFGHFPASQLQGNLSALAAQPSLALQMTPQVAAQIASQMSGQLAMQLQHSAEMQQRSSSQASPSPTPPPVEQPAPAAAPETTARPEQPSYAQPAAEQAQPSGPPVHPAWQEAQLSGQYGLADKAPATTVATPPQPPEAPKTENQPAVIGENGPPAGTESLQAAGAALQPAAALVQ</sequence>
<evidence type="ECO:0000256" key="2">
    <source>
        <dbReference type="ARBA" id="ARBA00022771"/>
    </source>
</evidence>
<evidence type="ECO:0000259" key="5">
    <source>
        <dbReference type="Pfam" id="PF00628"/>
    </source>
</evidence>
<dbReference type="SUPFAM" id="SSF57903">
    <property type="entry name" value="FYVE/PHD zinc finger"/>
    <property type="match status" value="1"/>
</dbReference>
<keyword evidence="3" id="KW-0862">Zinc</keyword>
<evidence type="ECO:0000259" key="6">
    <source>
        <dbReference type="Pfam" id="PF08429"/>
    </source>
</evidence>
<dbReference type="Pfam" id="PF08429">
    <property type="entry name" value="PLU-1"/>
    <property type="match status" value="1"/>
</dbReference>
<dbReference type="EMBL" id="AGSI01000004">
    <property type="protein sequence ID" value="EIE25613.1"/>
    <property type="molecule type" value="Genomic_DNA"/>
</dbReference>
<feature type="compositionally biased region" description="Basic and acidic residues" evidence="4">
    <location>
        <begin position="576"/>
        <end position="585"/>
    </location>
</feature>
<evidence type="ECO:0000256" key="1">
    <source>
        <dbReference type="ARBA" id="ARBA00022723"/>
    </source>
</evidence>
<dbReference type="Pfam" id="PF00628">
    <property type="entry name" value="PHD"/>
    <property type="match status" value="1"/>
</dbReference>
<feature type="compositionally biased region" description="Low complexity" evidence="4">
    <location>
        <begin position="319"/>
        <end position="330"/>
    </location>
</feature>
<feature type="region of interest" description="Disordered" evidence="4">
    <location>
        <begin position="200"/>
        <end position="227"/>
    </location>
</feature>
<dbReference type="KEGG" id="csl:COCSUDRAFT_83620"/>
<protein>
    <submittedName>
        <fullName evidence="7">Uncharacterized protein</fullName>
    </submittedName>
</protein>
<dbReference type="OrthoDB" id="19286at2759"/>
<dbReference type="eggNOG" id="KOG1634">
    <property type="taxonomic scope" value="Eukaryota"/>
</dbReference>
<feature type="compositionally biased region" description="Low complexity" evidence="4">
    <location>
        <begin position="1204"/>
        <end position="1219"/>
    </location>
</feature>
<feature type="region of interest" description="Disordered" evidence="4">
    <location>
        <begin position="557"/>
        <end position="602"/>
    </location>
</feature>
<dbReference type="GeneID" id="17043158"/>
<feature type="compositionally biased region" description="Low complexity" evidence="4">
    <location>
        <begin position="102"/>
        <end position="134"/>
    </location>
</feature>
<reference evidence="7 8" key="1">
    <citation type="journal article" date="2012" name="Genome Biol.">
        <title>The genome of the polar eukaryotic microalga coccomyxa subellipsoidea reveals traits of cold adaptation.</title>
        <authorList>
            <person name="Blanc G."/>
            <person name="Agarkova I."/>
            <person name="Grimwood J."/>
            <person name="Kuo A."/>
            <person name="Brueggeman A."/>
            <person name="Dunigan D."/>
            <person name="Gurnon J."/>
            <person name="Ladunga I."/>
            <person name="Lindquist E."/>
            <person name="Lucas S."/>
            <person name="Pangilinan J."/>
            <person name="Proschold T."/>
            <person name="Salamov A."/>
            <person name="Schmutz J."/>
            <person name="Weeks D."/>
            <person name="Yamada T."/>
            <person name="Claverie J.M."/>
            <person name="Grigoriev I."/>
            <person name="Van Etten J."/>
            <person name="Lomsadze A."/>
            <person name="Borodovsky M."/>
        </authorList>
    </citation>
    <scope>NUCLEOTIDE SEQUENCE [LARGE SCALE GENOMIC DNA]</scope>
    <source>
        <strain evidence="7 8">C-169</strain>
    </source>
</reference>
<feature type="compositionally biased region" description="Polar residues" evidence="4">
    <location>
        <begin position="557"/>
        <end position="570"/>
    </location>
</feature>
<feature type="domain" description="PHD-type" evidence="5">
    <location>
        <begin position="874"/>
        <end position="909"/>
    </location>
</feature>
<dbReference type="InterPro" id="IPR013083">
    <property type="entry name" value="Znf_RING/FYVE/PHD"/>
</dbReference>
<keyword evidence="2" id="KW-0863">Zinc-finger</keyword>
<organism evidence="7 8">
    <name type="scientific">Coccomyxa subellipsoidea (strain C-169)</name>
    <name type="common">Green microalga</name>
    <dbReference type="NCBI Taxonomy" id="574566"/>
    <lineage>
        <taxon>Eukaryota</taxon>
        <taxon>Viridiplantae</taxon>
        <taxon>Chlorophyta</taxon>
        <taxon>core chlorophytes</taxon>
        <taxon>Trebouxiophyceae</taxon>
        <taxon>Trebouxiophyceae incertae sedis</taxon>
        <taxon>Coccomyxaceae</taxon>
        <taxon>Coccomyxa</taxon>
        <taxon>Coccomyxa subellipsoidea</taxon>
    </lineage>
</organism>
<feature type="compositionally biased region" description="Low complexity" evidence="4">
    <location>
        <begin position="1098"/>
        <end position="1107"/>
    </location>
</feature>
<dbReference type="RefSeq" id="XP_005650157.1">
    <property type="nucleotide sequence ID" value="XM_005650100.1"/>
</dbReference>
<dbReference type="GO" id="GO:0008270">
    <property type="term" value="F:zinc ion binding"/>
    <property type="evidence" value="ECO:0007669"/>
    <property type="project" value="UniProtKB-KW"/>
</dbReference>
<evidence type="ECO:0000313" key="8">
    <source>
        <dbReference type="Proteomes" id="UP000007264"/>
    </source>
</evidence>
<feature type="region of interest" description="Disordered" evidence="4">
    <location>
        <begin position="1089"/>
        <end position="1219"/>
    </location>
</feature>
<keyword evidence="8" id="KW-1185">Reference proteome</keyword>
<dbReference type="Proteomes" id="UP000007264">
    <property type="component" value="Unassembled WGS sequence"/>
</dbReference>
<dbReference type="PANTHER" id="PTHR46364">
    <property type="entry name" value="OS08G0421900 PROTEIN"/>
    <property type="match status" value="1"/>
</dbReference>
<feature type="compositionally biased region" description="Low complexity" evidence="4">
    <location>
        <begin position="1117"/>
        <end position="1132"/>
    </location>
</feature>
<feature type="region of interest" description="Disordered" evidence="4">
    <location>
        <begin position="348"/>
        <end position="367"/>
    </location>
</feature>
<feature type="region of interest" description="Disordered" evidence="4">
    <location>
        <begin position="307"/>
        <end position="338"/>
    </location>
</feature>
<accession>I0Z4P4</accession>
<dbReference type="Gene3D" id="3.30.40.10">
    <property type="entry name" value="Zinc/RING finger domain, C3HC4 (zinc finger)"/>
    <property type="match status" value="1"/>
</dbReference>
<dbReference type="AlphaFoldDB" id="I0Z4P4"/>
<evidence type="ECO:0000256" key="3">
    <source>
        <dbReference type="ARBA" id="ARBA00022833"/>
    </source>
</evidence>
<dbReference type="InterPro" id="IPR011011">
    <property type="entry name" value="Znf_FYVE_PHD"/>
</dbReference>
<proteinExistence type="predicted"/>
<keyword evidence="1" id="KW-0479">Metal-binding</keyword>
<dbReference type="InterPro" id="IPR019787">
    <property type="entry name" value="Znf_PHD-finger"/>
</dbReference>
<name>I0Z4P4_COCSC</name>
<evidence type="ECO:0000313" key="7">
    <source>
        <dbReference type="EMBL" id="EIE25613.1"/>
    </source>
</evidence>
<evidence type="ECO:0000256" key="4">
    <source>
        <dbReference type="SAM" id="MobiDB-lite"/>
    </source>
</evidence>
<feature type="region of interest" description="Disordered" evidence="4">
    <location>
        <begin position="102"/>
        <end position="188"/>
    </location>
</feature>
<gene>
    <name evidence="7" type="ORF">COCSUDRAFT_83620</name>
</gene>